<dbReference type="InterPro" id="IPR015943">
    <property type="entry name" value="WD40/YVTN_repeat-like_dom_sf"/>
</dbReference>
<dbReference type="Proteomes" id="UP000308768">
    <property type="component" value="Unassembled WGS sequence"/>
</dbReference>
<dbReference type="Pfam" id="PF04082">
    <property type="entry name" value="Fungal_trans"/>
    <property type="match status" value="1"/>
</dbReference>
<feature type="non-terminal residue" evidence="3">
    <location>
        <position position="1064"/>
    </location>
</feature>
<organism evidence="3 4">
    <name type="scientific">Cryomyces minteri</name>
    <dbReference type="NCBI Taxonomy" id="331657"/>
    <lineage>
        <taxon>Eukaryota</taxon>
        <taxon>Fungi</taxon>
        <taxon>Dikarya</taxon>
        <taxon>Ascomycota</taxon>
        <taxon>Pezizomycotina</taxon>
        <taxon>Dothideomycetes</taxon>
        <taxon>Dothideomycetes incertae sedis</taxon>
        <taxon>Cryomyces</taxon>
    </lineage>
</organism>
<dbReference type="GO" id="GO:0006351">
    <property type="term" value="P:DNA-templated transcription"/>
    <property type="evidence" value="ECO:0007669"/>
    <property type="project" value="InterPro"/>
</dbReference>
<dbReference type="OrthoDB" id="1932312at2759"/>
<dbReference type="PROSITE" id="PS50896">
    <property type="entry name" value="LISH"/>
    <property type="match status" value="1"/>
</dbReference>
<evidence type="ECO:0000313" key="4">
    <source>
        <dbReference type="Proteomes" id="UP000308768"/>
    </source>
</evidence>
<name>A0A4U0X1S6_9PEZI</name>
<dbReference type="InterPro" id="IPR050797">
    <property type="entry name" value="Carb_Metab_Trans_Reg"/>
</dbReference>
<feature type="domain" description="Xylanolytic transcriptional activator regulatory" evidence="2">
    <location>
        <begin position="802"/>
        <end position="881"/>
    </location>
</feature>
<dbReference type="AlphaFoldDB" id="A0A4U0X1S6"/>
<dbReference type="InterPro" id="IPR029032">
    <property type="entry name" value="AhpD-like"/>
</dbReference>
<dbReference type="InterPro" id="IPR036322">
    <property type="entry name" value="WD40_repeat_dom_sf"/>
</dbReference>
<gene>
    <name evidence="3" type="ORF">B0A49_07004</name>
</gene>
<evidence type="ECO:0000259" key="2">
    <source>
        <dbReference type="SMART" id="SM00906"/>
    </source>
</evidence>
<dbReference type="GO" id="GO:0003677">
    <property type="term" value="F:DNA binding"/>
    <property type="evidence" value="ECO:0007669"/>
    <property type="project" value="InterPro"/>
</dbReference>
<sequence length="1064" mass="117040">MPPALPPLPTILTPTLLSSIRTHPQLPQHSWYFIAGVTLSVINRPDEIPNVFNHALENDVSRGETESAEKLRIARRMRESLTINALFALKTATPPHLLDEPMAYSPSARPAEVSSVPTSQILHRGQRFFDKVYGKVSKRVMGQMDRSGTEDLGVTARLMYGYLLSNTNILTPAESSFVLLAGLIPQDVNPQLKGHLKGALNNGATVEEVKAVRDVVIRISTDSPAIIVARFLKANNYIETLEIFLREAGLPLDAGSASKGDLTIEKILEEKKTFDVSVSFEKLGIDDDEKGWRLPGQVVLYDCKEGRVAAERRDHTKYVVKVASWEEPDGVWIATVGWDAKVILYRLNWSTQESGAVNYHALHTPVASISVPTNPEAILFVQHPEDKNPILLLARRDSTFLYYYALPDPSNQTAAGAPLLLGRQNLAPHSNAWIAFTPSAIALCPTDPSLLAVATSAVPHMKLIIVRLLFPPLSSISTGPHLSSDIPTAPVSLLDRQDPSLPTQASQTRAALVVADRENTAILIHCTTMSPQTAYSTPALAWRPDGSGVWVNSDDGVVRGIETATGKVVGTLNGHEPGSKVRCLWAGHVGIQGDDDEVRLEEWVVSGGYVNGNCTGAGLTCTYNAIPQKKGPKGSRAKVISELRENQRQSQLVAKAQQHAFGFDSPPLSPAFSRTGGLLCMDTITSCVDYFFAHMYPTQPILHRIRVGETIGQMDTSIEAYCLVTSLCAYMMIQPNMSLPANLLPDGEMGPGASTALGNAVLQEALRVRKGYNYVESPTVWSVITSFFFFGSFFCLDKHNTAWFHLREATTLAELIGMHEEATYSTGDIAESSRTRRLYWLLFVTERAYALQRHRPLTLHATIGLPRIDEDPAETVELSGFIHLVNLFKPFDDTFVGLWNKARTGCTTEWLARLQDQLANALPAYLESTESQAVDLRTSQQWLRTMVWQLSISHGFLSSTAADHAMSFKFPIEISRDLVSVASGFSQQAMEVHGIGLIEKLFDVACTLTDVMSCVPIEQHAFEYGPRDYLNQFLSLISTLRGGQQRYLPLLVTKINDTIPSMSG</sequence>
<evidence type="ECO:0000313" key="3">
    <source>
        <dbReference type="EMBL" id="TKA69721.1"/>
    </source>
</evidence>
<dbReference type="GO" id="GO:0008270">
    <property type="term" value="F:zinc ion binding"/>
    <property type="evidence" value="ECO:0007669"/>
    <property type="project" value="InterPro"/>
</dbReference>
<dbReference type="EMBL" id="NAJN01000702">
    <property type="protein sequence ID" value="TKA69721.1"/>
    <property type="molecule type" value="Genomic_DNA"/>
</dbReference>
<dbReference type="SUPFAM" id="SSF69118">
    <property type="entry name" value="AhpD-like"/>
    <property type="match status" value="1"/>
</dbReference>
<accession>A0A4U0X1S6</accession>
<dbReference type="PANTHER" id="PTHR31668:SF20">
    <property type="entry name" value="ZN(II)2CYS6 TRANSCRIPTION FACTOR (EUROFUNG)"/>
    <property type="match status" value="1"/>
</dbReference>
<proteinExistence type="predicted"/>
<comment type="caution">
    <text evidence="3">The sequence shown here is derived from an EMBL/GenBank/DDBJ whole genome shotgun (WGS) entry which is preliminary data.</text>
</comment>
<dbReference type="InterPro" id="IPR007219">
    <property type="entry name" value="XnlR_reg_dom"/>
</dbReference>
<evidence type="ECO:0000256" key="1">
    <source>
        <dbReference type="ARBA" id="ARBA00023242"/>
    </source>
</evidence>
<dbReference type="InterPro" id="IPR006594">
    <property type="entry name" value="LisH"/>
</dbReference>
<dbReference type="CDD" id="cd12148">
    <property type="entry name" value="fungal_TF_MHR"/>
    <property type="match status" value="1"/>
</dbReference>
<dbReference type="Gene3D" id="1.20.1290.10">
    <property type="entry name" value="AhpD-like"/>
    <property type="match status" value="1"/>
</dbReference>
<keyword evidence="1" id="KW-0539">Nucleus</keyword>
<keyword evidence="4" id="KW-1185">Reference proteome</keyword>
<dbReference type="SMART" id="SM00906">
    <property type="entry name" value="Fungal_trans"/>
    <property type="match status" value="1"/>
</dbReference>
<reference evidence="3 4" key="1">
    <citation type="submission" date="2017-03" db="EMBL/GenBank/DDBJ databases">
        <title>Genomes of endolithic fungi from Antarctica.</title>
        <authorList>
            <person name="Coleine C."/>
            <person name="Masonjones S."/>
            <person name="Stajich J.E."/>
        </authorList>
    </citation>
    <scope>NUCLEOTIDE SEQUENCE [LARGE SCALE GENOMIC DNA]</scope>
    <source>
        <strain evidence="3 4">CCFEE 5187</strain>
    </source>
</reference>
<dbReference type="STRING" id="331657.A0A4U0X1S6"/>
<dbReference type="Gene3D" id="2.130.10.10">
    <property type="entry name" value="YVTN repeat-like/Quinoprotein amine dehydrogenase"/>
    <property type="match status" value="1"/>
</dbReference>
<dbReference type="PANTHER" id="PTHR31668">
    <property type="entry name" value="GLUCOSE TRANSPORT TRANSCRIPTION REGULATOR RGT1-RELATED-RELATED"/>
    <property type="match status" value="1"/>
</dbReference>
<dbReference type="SUPFAM" id="SSF50978">
    <property type="entry name" value="WD40 repeat-like"/>
    <property type="match status" value="1"/>
</dbReference>
<protein>
    <recommendedName>
        <fullName evidence="2">Xylanolytic transcriptional activator regulatory domain-containing protein</fullName>
    </recommendedName>
</protein>